<evidence type="ECO:0000313" key="1">
    <source>
        <dbReference type="EMBL" id="KUM59683.1"/>
    </source>
</evidence>
<evidence type="ECO:0000313" key="2">
    <source>
        <dbReference type="Proteomes" id="UP000055045"/>
    </source>
</evidence>
<name>A0A101MFX3_PENFR</name>
<sequence>MYFHAHRTLKSPGTDTFELLILSIRALFDIFAHACRLIPAGSRPCRVLDAMDHVPRVVVVPAAVARSSAAKRNQFARDVHPSASIANGVSQ</sequence>
<comment type="caution">
    <text evidence="1">The sequence shown here is derived from an EMBL/GenBank/DDBJ whole genome shotgun (WGS) entry which is preliminary data.</text>
</comment>
<keyword evidence="2" id="KW-1185">Reference proteome</keyword>
<dbReference type="Proteomes" id="UP000055045">
    <property type="component" value="Unassembled WGS sequence"/>
</dbReference>
<gene>
    <name evidence="1" type="ORF">ACN42_g7462</name>
</gene>
<accession>A0A101MFX3</accession>
<dbReference type="EMBL" id="LLXE01000212">
    <property type="protein sequence ID" value="KUM59683.1"/>
    <property type="molecule type" value="Genomic_DNA"/>
</dbReference>
<organism evidence="1 2">
    <name type="scientific">Penicillium freii</name>
    <dbReference type="NCBI Taxonomy" id="48697"/>
    <lineage>
        <taxon>Eukaryota</taxon>
        <taxon>Fungi</taxon>
        <taxon>Dikarya</taxon>
        <taxon>Ascomycota</taxon>
        <taxon>Pezizomycotina</taxon>
        <taxon>Eurotiomycetes</taxon>
        <taxon>Eurotiomycetidae</taxon>
        <taxon>Eurotiales</taxon>
        <taxon>Aspergillaceae</taxon>
        <taxon>Penicillium</taxon>
    </lineage>
</organism>
<proteinExistence type="predicted"/>
<protein>
    <submittedName>
        <fullName evidence="1">Uncharacterized protein</fullName>
    </submittedName>
</protein>
<dbReference type="AlphaFoldDB" id="A0A101MFX3"/>
<reference evidence="1 2" key="1">
    <citation type="submission" date="2015-10" db="EMBL/GenBank/DDBJ databases">
        <title>Genome sequencing of Penicillium freii.</title>
        <authorList>
            <person name="Nguyen H.D."/>
            <person name="Visagie C.M."/>
            <person name="Seifert K.A."/>
        </authorList>
    </citation>
    <scope>NUCLEOTIDE SEQUENCE [LARGE SCALE GENOMIC DNA]</scope>
    <source>
        <strain evidence="1 2">DAOM 242723</strain>
    </source>
</reference>